<name>A0ABY7VNM2_9SPIR</name>
<evidence type="ECO:0000256" key="1">
    <source>
        <dbReference type="SAM" id="Phobius"/>
    </source>
</evidence>
<keyword evidence="3" id="KW-1185">Reference proteome</keyword>
<sequence length="80" mass="9407">MYEVVSKIFSKKMLNVFSMHKLKILIFLFLSEDNFYVLLMMSWTVYGFSSLSLSFIWYFVLRGGGVTNLFDILENSDVNK</sequence>
<dbReference type="RefSeq" id="WP_232515458.1">
    <property type="nucleotide sequence ID" value="NZ_AP024371.1"/>
</dbReference>
<dbReference type="GeneID" id="75118558"/>
<keyword evidence="1" id="KW-0472">Membrane</keyword>
<reference evidence="2" key="1">
    <citation type="submission" date="2022-12" db="EMBL/GenBank/DDBJ databases">
        <title>Whole genome sequencing of Borrelia miyamotoi strains isolated at the Russian territory.</title>
        <authorList>
            <person name="Kuleshov K.V."/>
            <person name="Platonov A.E."/>
            <person name="Goptar I.A."/>
            <person name="Shipulin G.A."/>
            <person name="Markelov M.L."/>
            <person name="Koetsveld J."/>
            <person name="Kolyasnikova N.M."/>
            <person name="Sarksyan D.S."/>
            <person name="Toporkova M.G."/>
            <person name="Hovius J.W."/>
        </authorList>
    </citation>
    <scope>NUCLEOTIDE SEQUENCE</scope>
    <source>
        <strain evidence="2">Yekat-1</strain>
    </source>
</reference>
<feature type="transmembrane region" description="Helical" evidence="1">
    <location>
        <begin position="36"/>
        <end position="60"/>
    </location>
</feature>
<evidence type="ECO:0000313" key="3">
    <source>
        <dbReference type="Proteomes" id="UP000230633"/>
    </source>
</evidence>
<organism evidence="2 3">
    <name type="scientific">Borrelia miyamotoi</name>
    <dbReference type="NCBI Taxonomy" id="47466"/>
    <lineage>
        <taxon>Bacteria</taxon>
        <taxon>Pseudomonadati</taxon>
        <taxon>Spirochaetota</taxon>
        <taxon>Spirochaetia</taxon>
        <taxon>Spirochaetales</taxon>
        <taxon>Borreliaceae</taxon>
        <taxon>Borrelia</taxon>
    </lineage>
</organism>
<proteinExistence type="predicted"/>
<accession>A0ABY7VNM2</accession>
<keyword evidence="1" id="KW-1133">Transmembrane helix</keyword>
<keyword evidence="1" id="KW-0812">Transmembrane</keyword>
<evidence type="ECO:0000313" key="2">
    <source>
        <dbReference type="EMBL" id="WDE71638.1"/>
    </source>
</evidence>
<protein>
    <submittedName>
        <fullName evidence="2">Uncharacterized protein</fullName>
    </submittedName>
</protein>
<dbReference type="EMBL" id="CP024333">
    <property type="protein sequence ID" value="WDE71638.1"/>
    <property type="molecule type" value="Genomic_DNA"/>
</dbReference>
<gene>
    <name evidence="2" type="ORF">CNO13_06525</name>
</gene>
<dbReference type="Proteomes" id="UP000230633">
    <property type="component" value="Chromosome"/>
</dbReference>